<dbReference type="GO" id="GO:0003724">
    <property type="term" value="F:RNA helicase activity"/>
    <property type="evidence" value="ECO:0007669"/>
    <property type="project" value="UniProtKB-EC"/>
</dbReference>
<dbReference type="InterPro" id="IPR000629">
    <property type="entry name" value="RNA-helicase_DEAD-box_CS"/>
</dbReference>
<dbReference type="Gene3D" id="3.40.50.300">
    <property type="entry name" value="P-loop containing nucleotide triphosphate hydrolases"/>
    <property type="match status" value="2"/>
</dbReference>
<keyword evidence="5 9" id="KW-0067">ATP-binding</keyword>
<evidence type="ECO:0000259" key="11">
    <source>
        <dbReference type="PROSITE" id="PS51192"/>
    </source>
</evidence>
<dbReference type="Pfam" id="PF13959">
    <property type="entry name" value="CTE_SPB4"/>
    <property type="match status" value="1"/>
</dbReference>
<dbReference type="SMART" id="SM00490">
    <property type="entry name" value="HELICc"/>
    <property type="match status" value="1"/>
</dbReference>
<dbReference type="FunFam" id="1.10.10.580:FF:000007">
    <property type="entry name" value="Sister chromatid cohesion 1 protein 1"/>
    <property type="match status" value="1"/>
</dbReference>
<feature type="domain" description="Helicase C-terminal" evidence="12">
    <location>
        <begin position="267"/>
        <end position="421"/>
    </location>
</feature>
<dbReference type="EMBL" id="HG994373">
    <property type="protein sequence ID" value="CAF1790326.1"/>
    <property type="molecule type" value="Genomic_DNA"/>
</dbReference>
<dbReference type="Pfam" id="PF04825">
    <property type="entry name" value="Rad21_Rec8_N"/>
    <property type="match status" value="1"/>
</dbReference>
<dbReference type="SUPFAM" id="SSF46785">
    <property type="entry name" value="Winged helix' DNA-binding domain"/>
    <property type="match status" value="1"/>
</dbReference>
<dbReference type="InterPro" id="IPR027417">
    <property type="entry name" value="P-loop_NTPase"/>
</dbReference>
<feature type="region of interest" description="Disordered" evidence="10">
    <location>
        <begin position="961"/>
        <end position="1007"/>
    </location>
</feature>
<dbReference type="CDD" id="cd18787">
    <property type="entry name" value="SF2_C_DEAD"/>
    <property type="match status" value="1"/>
</dbReference>
<dbReference type="InterPro" id="IPR014001">
    <property type="entry name" value="Helicase_ATP-bd"/>
</dbReference>
<comment type="similarity">
    <text evidence="7">Belongs to the DEAD box helicase family. DDX55/SPB4 subfamily.</text>
</comment>
<protein>
    <recommendedName>
        <fullName evidence="9">ATP-dependent RNA helicase</fullName>
        <ecNumber evidence="9">3.6.4.13</ecNumber>
    </recommendedName>
</protein>
<dbReference type="GO" id="GO:0003723">
    <property type="term" value="F:RNA binding"/>
    <property type="evidence" value="ECO:0007669"/>
    <property type="project" value="UniProtKB-UniRule"/>
</dbReference>
<comment type="domain">
    <text evidence="9">The Q motif is unique to and characteristic of the DEAD box family of RNA helicases and controls ATP binding and hydrolysis.</text>
</comment>
<feature type="region of interest" description="Disordered" evidence="10">
    <location>
        <begin position="714"/>
        <end position="788"/>
    </location>
</feature>
<accession>A0A816JAQ9</accession>
<evidence type="ECO:0000256" key="2">
    <source>
        <dbReference type="ARBA" id="ARBA00022741"/>
    </source>
</evidence>
<dbReference type="InterPro" id="IPR023093">
    <property type="entry name" value="ScpA-like_C"/>
</dbReference>
<dbReference type="CDD" id="cd17960">
    <property type="entry name" value="DEADc_DDX55"/>
    <property type="match status" value="1"/>
</dbReference>
<comment type="function">
    <text evidence="9">RNA helicase.</text>
</comment>
<dbReference type="SMART" id="SM00487">
    <property type="entry name" value="DEXDc"/>
    <property type="match status" value="1"/>
</dbReference>
<dbReference type="Pfam" id="PF00270">
    <property type="entry name" value="DEAD"/>
    <property type="match status" value="1"/>
</dbReference>
<dbReference type="SMART" id="SM01178">
    <property type="entry name" value="DUF4217"/>
    <property type="match status" value="1"/>
</dbReference>
<dbReference type="FunFam" id="3.40.50.300:FF:000877">
    <property type="entry name" value="RNA helicase"/>
    <property type="match status" value="1"/>
</dbReference>
<dbReference type="Proteomes" id="UP001295469">
    <property type="component" value="Chromosome C09"/>
</dbReference>
<dbReference type="GO" id="GO:0005524">
    <property type="term" value="F:ATP binding"/>
    <property type="evidence" value="ECO:0007669"/>
    <property type="project" value="UniProtKB-UniRule"/>
</dbReference>
<evidence type="ECO:0000259" key="12">
    <source>
        <dbReference type="PROSITE" id="PS51194"/>
    </source>
</evidence>
<keyword evidence="2 9" id="KW-0547">Nucleotide-binding</keyword>
<dbReference type="CDD" id="cd21793">
    <property type="entry name" value="Rad21_Rec8_M_AtSYN1-like"/>
    <property type="match status" value="1"/>
</dbReference>
<dbReference type="AlphaFoldDB" id="A0A816JAQ9"/>
<dbReference type="PANTHER" id="PTHR24031">
    <property type="entry name" value="RNA HELICASE"/>
    <property type="match status" value="1"/>
</dbReference>
<dbReference type="InterPro" id="IPR036390">
    <property type="entry name" value="WH_DNA-bd_sf"/>
</dbReference>
<comment type="catalytic activity">
    <reaction evidence="8 9">
        <text>ATP + H2O = ADP + phosphate + H(+)</text>
        <dbReference type="Rhea" id="RHEA:13065"/>
        <dbReference type="ChEBI" id="CHEBI:15377"/>
        <dbReference type="ChEBI" id="CHEBI:15378"/>
        <dbReference type="ChEBI" id="CHEBI:30616"/>
        <dbReference type="ChEBI" id="CHEBI:43474"/>
        <dbReference type="ChEBI" id="CHEBI:456216"/>
        <dbReference type="EC" id="3.6.4.13"/>
    </reaction>
</comment>
<evidence type="ECO:0000256" key="9">
    <source>
        <dbReference type="RuleBase" id="RU365068"/>
    </source>
</evidence>
<keyword evidence="4 9" id="KW-0347">Helicase</keyword>
<keyword evidence="6 9" id="KW-0694">RNA-binding</keyword>
<dbReference type="Pfam" id="PF00271">
    <property type="entry name" value="Helicase_C"/>
    <property type="match status" value="1"/>
</dbReference>
<evidence type="ECO:0000256" key="1">
    <source>
        <dbReference type="ARBA" id="ARBA00009870"/>
    </source>
</evidence>
<feature type="compositionally biased region" description="Basic residues" evidence="10">
    <location>
        <begin position="989"/>
        <end position="999"/>
    </location>
</feature>
<dbReference type="InterPro" id="IPR001650">
    <property type="entry name" value="Helicase_C-like"/>
</dbReference>
<comment type="similarity">
    <text evidence="1">Belongs to the rad21 family.</text>
</comment>
<dbReference type="InterPro" id="IPR006910">
    <property type="entry name" value="Rad21_Rec8_N"/>
</dbReference>
<evidence type="ECO:0000256" key="5">
    <source>
        <dbReference type="ARBA" id="ARBA00022840"/>
    </source>
</evidence>
<proteinExistence type="inferred from homology"/>
<dbReference type="InterPro" id="IPR006909">
    <property type="entry name" value="Rad21/Rec8_C_eu"/>
</dbReference>
<feature type="domain" description="Helicase ATP-binding" evidence="11">
    <location>
        <begin position="50"/>
        <end position="229"/>
    </location>
</feature>
<dbReference type="SUPFAM" id="SSF52540">
    <property type="entry name" value="P-loop containing nucleoside triphosphate hydrolases"/>
    <property type="match status" value="2"/>
</dbReference>
<sequence length="1127" mass="126149">MDPSPNTNEALTETRFSDLKPPLSADIIEALLRSGPPGFEFCTPVQAATIPLLCSHKDVAVDAATGSGKTLAFVLPLVEILRRSTSYPPKPHQVMGVIISPTRELSTQIYNVAQPFVSTLPNVKSVLLVGGRDVRADMNTIEEEGCNVLIGTPGRLSDIMERMDILDFRNLEILILDEADRLLEMGFQKQVNSIISRLPKQRRTGLFSATQTEGVEEMAKAGLRNPVRVEVRAESKSASSNQLINSKIPSGLHLEYLVCEADKKSSQLVDLLIKNKNKKLIVYFMTCASVDYWGLVLSKIPALKSISLIPIHGDKKQSARDKALASFTKASSGVLLCTDYLGFTGSKFVMFMQYDPPQDPRMFNHRVGRTARLGKEGRSIVFLLPEEEDYVEFLRRKGVSFQEKKCYQEASDVIPFVRKLPRISLSVSGCHKCSSNCYNVIQIRSLAIKDRAVLDKGVEALVSFVCAYKLQHCSYVFRWKSLKIGKLAMGYGLLRFPSVSEVKQGRLSSEGFTPVEGVNFEDIKFKMAATLHAKINRKKLNKLDIIQICEEILNPSVPMALRLSGILMGGVVIVYERKVKLLFDDVTRLLVEINGAWRTKAVPDPTLLPKGRTHARKEAVTLPEKDEADFGDFEQTRSQLPKFPNFMDFQQSYISMRLDEPNVNDIPEQEDLHQAAAENITLFEYHASYQTNTETYDRFERFDIEGDDETQLNFNSREGAQIPPTLIPSPPRHHDFAEGGNPTSPQPQEQQERGRDVFAEQTGEQNIPDREDQDIPRPTKKRARRTATSAMDYEQTIIAGNQYQSWLQDTSHILLRGKKRKARGPASPSFEVTKRMKMPLTQLFEEHVDGSYPPQLMELWSKCTHPLQATTSETGRPDLSGEQSPGFVQERMQDHHQTDHQHQGTETSFQNLGSPAERLRNVLAEKDGSIEGLMAKSRASAENNNRQAAADISVTPLYSGDDVRSMPSSTPSARGAASINIEINSNSRRLTRKRQHSSPRRGLEPVAEDRTWEHRAYDFEFSMLPEKGGFTADNEVLAETGPTQTQKPVTTHTDEKITDSIKSHLKTHFETPGAPQVESLNKLAVGMKRNAAAQLFYQSCVLATRGVIKVEQTQPYGDILIARGPNM</sequence>
<evidence type="ECO:0000256" key="3">
    <source>
        <dbReference type="ARBA" id="ARBA00022801"/>
    </source>
</evidence>
<evidence type="ECO:0000313" key="13">
    <source>
        <dbReference type="EMBL" id="CAF1790326.1"/>
    </source>
</evidence>
<dbReference type="Pfam" id="PF04824">
    <property type="entry name" value="Rad21_Rec8"/>
    <property type="match status" value="1"/>
</dbReference>
<organism evidence="13">
    <name type="scientific">Brassica napus</name>
    <name type="common">Rape</name>
    <dbReference type="NCBI Taxonomy" id="3708"/>
    <lineage>
        <taxon>Eukaryota</taxon>
        <taxon>Viridiplantae</taxon>
        <taxon>Streptophyta</taxon>
        <taxon>Embryophyta</taxon>
        <taxon>Tracheophyta</taxon>
        <taxon>Spermatophyta</taxon>
        <taxon>Magnoliopsida</taxon>
        <taxon>eudicotyledons</taxon>
        <taxon>Gunneridae</taxon>
        <taxon>Pentapetalae</taxon>
        <taxon>rosids</taxon>
        <taxon>malvids</taxon>
        <taxon>Brassicales</taxon>
        <taxon>Brassicaceae</taxon>
        <taxon>Brassiceae</taxon>
        <taxon>Brassica</taxon>
    </lineage>
</organism>
<evidence type="ECO:0000256" key="8">
    <source>
        <dbReference type="ARBA" id="ARBA00047984"/>
    </source>
</evidence>
<gene>
    <name evidence="13" type="ORF">DARMORV10_C09P71270.1</name>
</gene>
<keyword evidence="3 9" id="KW-0378">Hydrolase</keyword>
<dbReference type="Gene3D" id="1.10.10.580">
    <property type="entry name" value="Structural maintenance of chromosome 1. Chain E"/>
    <property type="match status" value="1"/>
</dbReference>
<evidence type="ECO:0000256" key="10">
    <source>
        <dbReference type="SAM" id="MobiDB-lite"/>
    </source>
</evidence>
<dbReference type="PROSITE" id="PS00039">
    <property type="entry name" value="DEAD_ATP_HELICASE"/>
    <property type="match status" value="1"/>
</dbReference>
<evidence type="ECO:0000256" key="4">
    <source>
        <dbReference type="ARBA" id="ARBA00022806"/>
    </source>
</evidence>
<dbReference type="GO" id="GO:0016787">
    <property type="term" value="F:hydrolase activity"/>
    <property type="evidence" value="ECO:0007669"/>
    <property type="project" value="UniProtKB-KW"/>
</dbReference>
<reference evidence="13" key="1">
    <citation type="submission" date="2021-01" db="EMBL/GenBank/DDBJ databases">
        <authorList>
            <consortium name="Genoscope - CEA"/>
            <person name="William W."/>
        </authorList>
    </citation>
    <scope>NUCLEOTIDE SEQUENCE</scope>
</reference>
<dbReference type="PROSITE" id="PS51192">
    <property type="entry name" value="HELICASE_ATP_BIND_1"/>
    <property type="match status" value="1"/>
</dbReference>
<dbReference type="PROSITE" id="PS51194">
    <property type="entry name" value="HELICASE_CTER"/>
    <property type="match status" value="1"/>
</dbReference>
<dbReference type="InterPro" id="IPR011545">
    <property type="entry name" value="DEAD/DEAH_box_helicase_dom"/>
</dbReference>
<evidence type="ECO:0000256" key="7">
    <source>
        <dbReference type="ARBA" id="ARBA00038002"/>
    </source>
</evidence>
<name>A0A816JAQ9_BRANA</name>
<feature type="compositionally biased region" description="Basic and acidic residues" evidence="10">
    <location>
        <begin position="767"/>
        <end position="777"/>
    </location>
</feature>
<evidence type="ECO:0000256" key="6">
    <source>
        <dbReference type="ARBA" id="ARBA00022884"/>
    </source>
</evidence>
<dbReference type="InterPro" id="IPR025313">
    <property type="entry name" value="SPB4-like_CTE"/>
</dbReference>
<dbReference type="EC" id="3.6.4.13" evidence="9"/>